<organism evidence="3 4">
    <name type="scientific">Paenibacillus harenae</name>
    <dbReference type="NCBI Taxonomy" id="306543"/>
    <lineage>
        <taxon>Bacteria</taxon>
        <taxon>Bacillati</taxon>
        <taxon>Bacillota</taxon>
        <taxon>Bacilli</taxon>
        <taxon>Bacillales</taxon>
        <taxon>Paenibacillaceae</taxon>
        <taxon>Paenibacillus</taxon>
    </lineage>
</organism>
<dbReference type="PANTHER" id="PTHR33490">
    <property type="entry name" value="BLR5614 PROTEIN-RELATED"/>
    <property type="match status" value="1"/>
</dbReference>
<keyword evidence="4" id="KW-1185">Reference proteome</keyword>
<dbReference type="SMART" id="SM00460">
    <property type="entry name" value="TGc"/>
    <property type="match status" value="1"/>
</dbReference>
<keyword evidence="1" id="KW-0732">Signal</keyword>
<evidence type="ECO:0000313" key="3">
    <source>
        <dbReference type="EMBL" id="MDQ0115927.1"/>
    </source>
</evidence>
<dbReference type="SUPFAM" id="SSF54001">
    <property type="entry name" value="Cysteine proteinases"/>
    <property type="match status" value="1"/>
</dbReference>
<name>A0ABT9U8F3_PAEHA</name>
<evidence type="ECO:0000259" key="2">
    <source>
        <dbReference type="SMART" id="SM00460"/>
    </source>
</evidence>
<dbReference type="Gene3D" id="3.10.620.30">
    <property type="match status" value="1"/>
</dbReference>
<dbReference type="InterPro" id="IPR038765">
    <property type="entry name" value="Papain-like_cys_pep_sf"/>
</dbReference>
<dbReference type="Pfam" id="PF01841">
    <property type="entry name" value="Transglut_core"/>
    <property type="match status" value="1"/>
</dbReference>
<dbReference type="RefSeq" id="WP_307207928.1">
    <property type="nucleotide sequence ID" value="NZ_JAUSSU010000014.1"/>
</dbReference>
<gene>
    <name evidence="3" type="ORF">J2T15_005402</name>
</gene>
<dbReference type="EMBL" id="JAUSSU010000014">
    <property type="protein sequence ID" value="MDQ0115927.1"/>
    <property type="molecule type" value="Genomic_DNA"/>
</dbReference>
<feature type="signal peptide" evidence="1">
    <location>
        <begin position="1"/>
        <end position="25"/>
    </location>
</feature>
<protein>
    <submittedName>
        <fullName evidence="3">Transglutaminase/protease-like cytokinesis protein 3</fullName>
    </submittedName>
</protein>
<sequence>MRKFILMLVAAFVMIASINVTSAEASESTNWLNTGSLDKGVVSVAYQVNANVKTKVMIVKGDYKYTYNMTAAKKVEQFPLQLGNGDYTVSVLENTEGNKYKVVKKETVNLNLTNSSVVYLNSVQNVAWTNANQAIIKAKELTKNSKTDNEKVKAIYDYIIGNIKYDYDLAANISTDYLPSIDKTLSTKKDICYGYSSLFAAMLRSVGVPTKLVMGDTEYVSVYHAWNEVFLNGKWVIIDTTVDAGLKKSNKKFDLIKDASKYSAAKQY</sequence>
<reference evidence="3 4" key="1">
    <citation type="submission" date="2023-07" db="EMBL/GenBank/DDBJ databases">
        <title>Sorghum-associated microbial communities from plants grown in Nebraska, USA.</title>
        <authorList>
            <person name="Schachtman D."/>
        </authorList>
    </citation>
    <scope>NUCLEOTIDE SEQUENCE [LARGE SCALE GENOMIC DNA]</scope>
    <source>
        <strain evidence="3 4">CC482</strain>
    </source>
</reference>
<dbReference type="InterPro" id="IPR002931">
    <property type="entry name" value="Transglutaminase-like"/>
</dbReference>
<feature type="domain" description="Transglutaminase-like" evidence="2">
    <location>
        <begin position="184"/>
        <end position="242"/>
    </location>
</feature>
<dbReference type="PANTHER" id="PTHR33490:SF3">
    <property type="entry name" value="CONSERVED INTEGRAL MEMBRANE PROTEIN"/>
    <property type="match status" value="1"/>
</dbReference>
<proteinExistence type="predicted"/>
<evidence type="ECO:0000256" key="1">
    <source>
        <dbReference type="SAM" id="SignalP"/>
    </source>
</evidence>
<comment type="caution">
    <text evidence="3">The sequence shown here is derived from an EMBL/GenBank/DDBJ whole genome shotgun (WGS) entry which is preliminary data.</text>
</comment>
<feature type="chain" id="PRO_5045762772" evidence="1">
    <location>
        <begin position="26"/>
        <end position="268"/>
    </location>
</feature>
<accession>A0ABT9U8F3</accession>
<dbReference type="Proteomes" id="UP001229346">
    <property type="component" value="Unassembled WGS sequence"/>
</dbReference>
<evidence type="ECO:0000313" key="4">
    <source>
        <dbReference type="Proteomes" id="UP001229346"/>
    </source>
</evidence>